<evidence type="ECO:0000313" key="1">
    <source>
        <dbReference type="EMBL" id="TNN74739.1"/>
    </source>
</evidence>
<dbReference type="AlphaFoldDB" id="A0A4Z2I9H8"/>
<gene>
    <name evidence="1" type="ORF">EYF80_015057</name>
</gene>
<evidence type="ECO:0000313" key="2">
    <source>
        <dbReference type="Proteomes" id="UP000314294"/>
    </source>
</evidence>
<comment type="caution">
    <text evidence="1">The sequence shown here is derived from an EMBL/GenBank/DDBJ whole genome shotgun (WGS) entry which is preliminary data.</text>
</comment>
<proteinExistence type="predicted"/>
<keyword evidence="2" id="KW-1185">Reference proteome</keyword>
<reference evidence="1 2" key="1">
    <citation type="submission" date="2019-03" db="EMBL/GenBank/DDBJ databases">
        <title>First draft genome of Liparis tanakae, snailfish: a comprehensive survey of snailfish specific genes.</title>
        <authorList>
            <person name="Kim W."/>
            <person name="Song I."/>
            <person name="Jeong J.-H."/>
            <person name="Kim D."/>
            <person name="Kim S."/>
            <person name="Ryu S."/>
            <person name="Song J.Y."/>
            <person name="Lee S.K."/>
        </authorList>
    </citation>
    <scope>NUCLEOTIDE SEQUENCE [LARGE SCALE GENOMIC DNA]</scope>
    <source>
        <tissue evidence="1">Muscle</tissue>
    </source>
</reference>
<accession>A0A4Z2I9H8</accession>
<sequence>MVSPAPEFTCERSEAPFRVRGHSGSCAGALKPMLMHSWSGLSLAVTPKKDPDPAHATSYNDTRAHAYALQQRSVLVTLATVTTPEMLRTRVVSPRSLRFSFYSPSIYLQGSCENRWFYRASAASFSIKCLPELARPLHALHDNRSFRAPTAVLVSGKSHGGGGSGPPD</sequence>
<dbReference type="EMBL" id="SRLO01000111">
    <property type="protein sequence ID" value="TNN74739.1"/>
    <property type="molecule type" value="Genomic_DNA"/>
</dbReference>
<protein>
    <submittedName>
        <fullName evidence="1">Uncharacterized protein</fullName>
    </submittedName>
</protein>
<organism evidence="1 2">
    <name type="scientific">Liparis tanakae</name>
    <name type="common">Tanaka's snailfish</name>
    <dbReference type="NCBI Taxonomy" id="230148"/>
    <lineage>
        <taxon>Eukaryota</taxon>
        <taxon>Metazoa</taxon>
        <taxon>Chordata</taxon>
        <taxon>Craniata</taxon>
        <taxon>Vertebrata</taxon>
        <taxon>Euteleostomi</taxon>
        <taxon>Actinopterygii</taxon>
        <taxon>Neopterygii</taxon>
        <taxon>Teleostei</taxon>
        <taxon>Neoteleostei</taxon>
        <taxon>Acanthomorphata</taxon>
        <taxon>Eupercaria</taxon>
        <taxon>Perciformes</taxon>
        <taxon>Cottioidei</taxon>
        <taxon>Cottales</taxon>
        <taxon>Liparidae</taxon>
        <taxon>Liparis</taxon>
    </lineage>
</organism>
<dbReference type="Proteomes" id="UP000314294">
    <property type="component" value="Unassembled WGS sequence"/>
</dbReference>
<name>A0A4Z2I9H8_9TELE</name>